<evidence type="ECO:0000256" key="3">
    <source>
        <dbReference type="ARBA" id="ARBA00004418"/>
    </source>
</evidence>
<evidence type="ECO:0000256" key="1">
    <source>
        <dbReference type="ARBA" id="ARBA00001526"/>
    </source>
</evidence>
<organism evidence="15 16">
    <name type="scientific">Aquimarina celericrescens</name>
    <dbReference type="NCBI Taxonomy" id="1964542"/>
    <lineage>
        <taxon>Bacteria</taxon>
        <taxon>Pseudomonadati</taxon>
        <taxon>Bacteroidota</taxon>
        <taxon>Flavobacteriia</taxon>
        <taxon>Flavobacteriales</taxon>
        <taxon>Flavobacteriaceae</taxon>
        <taxon>Aquimarina</taxon>
    </lineage>
</organism>
<protein>
    <recommendedName>
        <fullName evidence="6">beta-lactamase</fullName>
        <ecNumber evidence="6">3.5.2.6</ecNumber>
    </recommendedName>
</protein>
<dbReference type="InterPro" id="IPR036866">
    <property type="entry name" value="RibonucZ/Hydroxyglut_hydro"/>
</dbReference>
<evidence type="ECO:0000259" key="14">
    <source>
        <dbReference type="SMART" id="SM00849"/>
    </source>
</evidence>
<evidence type="ECO:0000256" key="5">
    <source>
        <dbReference type="ARBA" id="ARBA00011245"/>
    </source>
</evidence>
<dbReference type="Gene3D" id="3.60.15.10">
    <property type="entry name" value="Ribonuclease Z/Hydroxyacylglutathione hydrolase-like"/>
    <property type="match status" value="1"/>
</dbReference>
<keyword evidence="13" id="KW-1133">Transmembrane helix</keyword>
<dbReference type="InterPro" id="IPR001018">
    <property type="entry name" value="Beta-lactamase_class-B_CS"/>
</dbReference>
<dbReference type="SUPFAM" id="SSF56281">
    <property type="entry name" value="Metallo-hydrolase/oxidoreductase"/>
    <property type="match status" value="1"/>
</dbReference>
<keyword evidence="9" id="KW-0574">Periplasm</keyword>
<name>A0ABW5B143_9FLAO</name>
<proteinExistence type="inferred from homology"/>
<evidence type="ECO:0000256" key="4">
    <source>
        <dbReference type="ARBA" id="ARBA00005250"/>
    </source>
</evidence>
<keyword evidence="12" id="KW-0046">Antibiotic resistance</keyword>
<evidence type="ECO:0000256" key="11">
    <source>
        <dbReference type="ARBA" id="ARBA00022833"/>
    </source>
</evidence>
<keyword evidence="13" id="KW-0472">Membrane</keyword>
<dbReference type="RefSeq" id="WP_378321407.1">
    <property type="nucleotide sequence ID" value="NZ_JBHUHY010000016.1"/>
</dbReference>
<dbReference type="PROSITE" id="PS00744">
    <property type="entry name" value="BETA_LACTAMASE_B_2"/>
    <property type="match status" value="1"/>
</dbReference>
<accession>A0ABW5B143</accession>
<reference evidence="16" key="1">
    <citation type="journal article" date="2019" name="Int. J. Syst. Evol. Microbiol.">
        <title>The Global Catalogue of Microorganisms (GCM) 10K type strain sequencing project: providing services to taxonomists for standard genome sequencing and annotation.</title>
        <authorList>
            <consortium name="The Broad Institute Genomics Platform"/>
            <consortium name="The Broad Institute Genome Sequencing Center for Infectious Disease"/>
            <person name="Wu L."/>
            <person name="Ma J."/>
        </authorList>
    </citation>
    <scope>NUCLEOTIDE SEQUENCE [LARGE SCALE GENOMIC DNA]</scope>
    <source>
        <strain evidence="16">DT92</strain>
    </source>
</reference>
<comment type="subcellular location">
    <subcellularLocation>
        <location evidence="3">Periplasm</location>
    </subcellularLocation>
</comment>
<evidence type="ECO:0000313" key="15">
    <source>
        <dbReference type="EMBL" id="MFD2188375.1"/>
    </source>
</evidence>
<dbReference type="EC" id="3.5.2.6" evidence="6"/>
<keyword evidence="8" id="KW-0732">Signal</keyword>
<keyword evidence="7" id="KW-0479">Metal-binding</keyword>
<dbReference type="InterPro" id="IPR001279">
    <property type="entry name" value="Metallo-B-lactamas"/>
</dbReference>
<evidence type="ECO:0000256" key="7">
    <source>
        <dbReference type="ARBA" id="ARBA00022723"/>
    </source>
</evidence>
<keyword evidence="16" id="KW-1185">Reference proteome</keyword>
<evidence type="ECO:0000256" key="13">
    <source>
        <dbReference type="SAM" id="Phobius"/>
    </source>
</evidence>
<evidence type="ECO:0000313" key="16">
    <source>
        <dbReference type="Proteomes" id="UP001597344"/>
    </source>
</evidence>
<evidence type="ECO:0000256" key="12">
    <source>
        <dbReference type="ARBA" id="ARBA00023251"/>
    </source>
</evidence>
<dbReference type="Proteomes" id="UP001597344">
    <property type="component" value="Unassembled WGS sequence"/>
</dbReference>
<feature type="domain" description="Metallo-beta-lactamase" evidence="14">
    <location>
        <begin position="71"/>
        <end position="240"/>
    </location>
</feature>
<dbReference type="GO" id="GO:0008800">
    <property type="term" value="F:beta-lactamase activity"/>
    <property type="evidence" value="ECO:0007669"/>
    <property type="project" value="UniProtKB-EC"/>
</dbReference>
<dbReference type="SMART" id="SM00849">
    <property type="entry name" value="Lactamase_B"/>
    <property type="match status" value="1"/>
</dbReference>
<dbReference type="InterPro" id="IPR058199">
    <property type="entry name" value="BlaB//VIM/IMP-1"/>
</dbReference>
<evidence type="ECO:0000256" key="9">
    <source>
        <dbReference type="ARBA" id="ARBA00022764"/>
    </source>
</evidence>
<keyword evidence="11" id="KW-0862">Zinc</keyword>
<evidence type="ECO:0000256" key="2">
    <source>
        <dbReference type="ARBA" id="ARBA00001947"/>
    </source>
</evidence>
<comment type="cofactor">
    <cofactor evidence="2">
        <name>Zn(2+)</name>
        <dbReference type="ChEBI" id="CHEBI:29105"/>
    </cofactor>
</comment>
<comment type="similarity">
    <text evidence="4">Belongs to the metallo-beta-lactamase superfamily. Class-B beta-lactamase family.</text>
</comment>
<evidence type="ECO:0000256" key="6">
    <source>
        <dbReference type="ARBA" id="ARBA00012865"/>
    </source>
</evidence>
<comment type="catalytic activity">
    <reaction evidence="1">
        <text>a beta-lactam + H2O = a substituted beta-amino acid</text>
        <dbReference type="Rhea" id="RHEA:20401"/>
        <dbReference type="ChEBI" id="CHEBI:15377"/>
        <dbReference type="ChEBI" id="CHEBI:35627"/>
        <dbReference type="ChEBI" id="CHEBI:140347"/>
        <dbReference type="EC" id="3.5.2.6"/>
    </reaction>
</comment>
<comment type="subunit">
    <text evidence="5">Monomer.</text>
</comment>
<feature type="transmembrane region" description="Helical" evidence="13">
    <location>
        <begin position="12"/>
        <end position="31"/>
    </location>
</feature>
<sequence length="260" mass="29606">MLKKPKANLKKTTKYILIQLSYFAVLFLFSYQDSNAQKKIKVSKKLQITKINECSYIHISYLNLKNGASISCNGFIYINNNEAYVFDTPANDEATSDLINWLQKDIKVKIKGVIFNHFHKDCLEGMDVFKKNNIPCIASKKTANYMRLGQYNLPDQVFENNLNLTLGNKNIYNAYFGEAHTKDNIVSYFPEEQLIYGGCMIKSLKASKGNLSDANVAEWSKTVTMIKEAYPKIEIVIPGHGDFGNSDLLDYTISLFKIED</sequence>
<gene>
    <name evidence="15" type="primary">bla</name>
    <name evidence="15" type="ORF">ACFSJT_16335</name>
</gene>
<comment type="caution">
    <text evidence="15">The sequence shown here is derived from an EMBL/GenBank/DDBJ whole genome shotgun (WGS) entry which is preliminary data.</text>
</comment>
<evidence type="ECO:0000256" key="10">
    <source>
        <dbReference type="ARBA" id="ARBA00022801"/>
    </source>
</evidence>
<dbReference type="EMBL" id="JBHUHY010000016">
    <property type="protein sequence ID" value="MFD2188375.1"/>
    <property type="molecule type" value="Genomic_DNA"/>
</dbReference>
<evidence type="ECO:0000256" key="8">
    <source>
        <dbReference type="ARBA" id="ARBA00022729"/>
    </source>
</evidence>
<dbReference type="NCBIfam" id="NF033088">
    <property type="entry name" value="bla_subclass_B1"/>
    <property type="match status" value="1"/>
</dbReference>
<keyword evidence="13" id="KW-0812">Transmembrane</keyword>
<keyword evidence="10 15" id="KW-0378">Hydrolase</keyword>